<feature type="region of interest" description="Disordered" evidence="1">
    <location>
        <begin position="1"/>
        <end position="21"/>
    </location>
</feature>
<keyword evidence="2" id="KW-1133">Transmembrane helix</keyword>
<name>A0AAD0NF12_9BURK</name>
<accession>A0AAD0NF12</accession>
<gene>
    <name evidence="3" type="ORF">B9Z07_28220</name>
</gene>
<dbReference type="AlphaFoldDB" id="A0AAD0NF12"/>
<feature type="transmembrane region" description="Helical" evidence="2">
    <location>
        <begin position="101"/>
        <end position="122"/>
    </location>
</feature>
<dbReference type="EMBL" id="CP021069">
    <property type="protein sequence ID" value="AWG32591.1"/>
    <property type="molecule type" value="Genomic_DNA"/>
</dbReference>
<proteinExistence type="predicted"/>
<evidence type="ECO:0000313" key="3">
    <source>
        <dbReference type="EMBL" id="AWG32591.1"/>
    </source>
</evidence>
<sequence length="230" mass="25209">MERGMFNKSKNKPLGETPGGAPSQDQIDFLNGVAFPRLDAVKSSDIDMLRHFNDAWWNLCLWEKQRADVLDGKAQSLVGLASIASALVGLSTVLPGTTQNLIRTLAACMFLVTVILAIWALFVSEYGGFYDREVFEALAANTIPVGIAPAFTDQSSEFASYLKEMAMQRWLIYSQYKKASRKKAFRVTVAQLSAGVAVALVFAFIALPFVTESAPYQHLKDAVVSLCARS</sequence>
<evidence type="ECO:0000256" key="2">
    <source>
        <dbReference type="SAM" id="Phobius"/>
    </source>
</evidence>
<evidence type="ECO:0000313" key="4">
    <source>
        <dbReference type="Proteomes" id="UP000244809"/>
    </source>
</evidence>
<organism evidence="3 4">
    <name type="scientific">Burkholderia cenocepacia</name>
    <dbReference type="NCBI Taxonomy" id="95486"/>
    <lineage>
        <taxon>Bacteria</taxon>
        <taxon>Pseudomonadati</taxon>
        <taxon>Pseudomonadota</taxon>
        <taxon>Betaproteobacteria</taxon>
        <taxon>Burkholderiales</taxon>
        <taxon>Burkholderiaceae</taxon>
        <taxon>Burkholderia</taxon>
        <taxon>Burkholderia cepacia complex</taxon>
    </lineage>
</organism>
<feature type="transmembrane region" description="Helical" evidence="2">
    <location>
        <begin position="187"/>
        <end position="210"/>
    </location>
</feature>
<reference evidence="3 4" key="1">
    <citation type="submission" date="2017-04" db="EMBL/GenBank/DDBJ databases">
        <title>Complete genome sequence of Burkholderia cenocepacia PC184 Midwest clone.</title>
        <authorList>
            <person name="Mulks M.H."/>
            <person name="Cooper V.S."/>
        </authorList>
    </citation>
    <scope>NUCLEOTIDE SEQUENCE [LARGE SCALE GENOMIC DNA]</scope>
    <source>
        <strain evidence="3 4">PC184 Mulks</strain>
    </source>
</reference>
<protein>
    <submittedName>
        <fullName evidence="3">Uncharacterized protein</fullName>
    </submittedName>
</protein>
<dbReference type="Proteomes" id="UP000244809">
    <property type="component" value="Chromosome 3"/>
</dbReference>
<keyword evidence="2" id="KW-0472">Membrane</keyword>
<feature type="transmembrane region" description="Helical" evidence="2">
    <location>
        <begin position="74"/>
        <end position="95"/>
    </location>
</feature>
<keyword evidence="2" id="KW-0812">Transmembrane</keyword>
<evidence type="ECO:0000256" key="1">
    <source>
        <dbReference type="SAM" id="MobiDB-lite"/>
    </source>
</evidence>